<evidence type="ECO:0000256" key="4">
    <source>
        <dbReference type="ARBA" id="ARBA00022857"/>
    </source>
</evidence>
<evidence type="ECO:0000256" key="7">
    <source>
        <dbReference type="ARBA" id="ARBA00049442"/>
    </source>
</evidence>
<dbReference type="Gene3D" id="3.40.50.10860">
    <property type="entry name" value="Leucine Dehydrogenase, chain A, domain 1"/>
    <property type="match status" value="1"/>
</dbReference>
<comment type="catalytic activity">
    <reaction evidence="7 8">
        <text>shikimate + NADP(+) = 3-dehydroshikimate + NADPH + H(+)</text>
        <dbReference type="Rhea" id="RHEA:17737"/>
        <dbReference type="ChEBI" id="CHEBI:15378"/>
        <dbReference type="ChEBI" id="CHEBI:16630"/>
        <dbReference type="ChEBI" id="CHEBI:36208"/>
        <dbReference type="ChEBI" id="CHEBI:57783"/>
        <dbReference type="ChEBI" id="CHEBI:58349"/>
        <dbReference type="EC" id="1.1.1.25"/>
    </reaction>
</comment>
<protein>
    <recommendedName>
        <fullName evidence="2 8">Shikimate dehydrogenase (NADP(+))</fullName>
        <shortName evidence="8">SDH</shortName>
        <ecNumber evidence="2 8">1.1.1.25</ecNumber>
    </recommendedName>
</protein>
<comment type="function">
    <text evidence="8">Involved in the biosynthesis of the chorismate, which leads to the biosynthesis of aromatic amino acids. Catalyzes the reversible NADPH linked reduction of 3-dehydroshikimate (DHSA) to yield shikimate (SA).</text>
</comment>
<evidence type="ECO:0000313" key="13">
    <source>
        <dbReference type="Proteomes" id="UP000030993"/>
    </source>
</evidence>
<feature type="binding site" evidence="8">
    <location>
        <begin position="19"/>
        <end position="21"/>
    </location>
    <ligand>
        <name>shikimate</name>
        <dbReference type="ChEBI" id="CHEBI:36208"/>
    </ligand>
</feature>
<evidence type="ECO:0000256" key="8">
    <source>
        <dbReference type="HAMAP-Rule" id="MF_00222"/>
    </source>
</evidence>
<dbReference type="PANTHER" id="PTHR21089:SF1">
    <property type="entry name" value="BIFUNCTIONAL 3-DEHYDROQUINATE DEHYDRATASE_SHIKIMATE DEHYDROGENASE, CHLOROPLASTIC"/>
    <property type="match status" value="1"/>
</dbReference>
<dbReference type="UniPathway" id="UPA00053">
    <property type="reaction ID" value="UER00087"/>
</dbReference>
<accession>A0A0B2JYM1</accession>
<dbReference type="GO" id="GO:0004764">
    <property type="term" value="F:shikimate 3-dehydrogenase (NADP+) activity"/>
    <property type="evidence" value="ECO:0007669"/>
    <property type="project" value="UniProtKB-UniRule"/>
</dbReference>
<comment type="subunit">
    <text evidence="8">Homodimer.</text>
</comment>
<dbReference type="AlphaFoldDB" id="A0A0B2JYM1"/>
<gene>
    <name evidence="8" type="primary">aroE</name>
    <name evidence="12" type="ORF">NZ47_08535</name>
</gene>
<dbReference type="PANTHER" id="PTHR21089">
    <property type="entry name" value="SHIKIMATE DEHYDROGENASE"/>
    <property type="match status" value="1"/>
</dbReference>
<dbReference type="NCBIfam" id="TIGR00507">
    <property type="entry name" value="aroE"/>
    <property type="match status" value="1"/>
</dbReference>
<name>A0A0B2JYM1_9FIRM</name>
<dbReference type="CDD" id="cd01065">
    <property type="entry name" value="NAD_bind_Shikimate_DH"/>
    <property type="match status" value="1"/>
</dbReference>
<dbReference type="eggNOG" id="COG0169">
    <property type="taxonomic scope" value="Bacteria"/>
</dbReference>
<keyword evidence="5 8" id="KW-0560">Oxidoreductase</keyword>
<dbReference type="InterPro" id="IPR022893">
    <property type="entry name" value="Shikimate_DH_fam"/>
</dbReference>
<dbReference type="GO" id="GO:0009073">
    <property type="term" value="P:aromatic amino acid family biosynthetic process"/>
    <property type="evidence" value="ECO:0007669"/>
    <property type="project" value="UniProtKB-KW"/>
</dbReference>
<dbReference type="Proteomes" id="UP000030993">
    <property type="component" value="Unassembled WGS sequence"/>
</dbReference>
<dbReference type="InterPro" id="IPR036291">
    <property type="entry name" value="NAD(P)-bd_dom_sf"/>
</dbReference>
<dbReference type="GO" id="GO:0019632">
    <property type="term" value="P:shikimate metabolic process"/>
    <property type="evidence" value="ECO:0007669"/>
    <property type="project" value="InterPro"/>
</dbReference>
<comment type="pathway">
    <text evidence="1 8">Metabolic intermediate biosynthesis; chorismate biosynthesis; chorismate from D-erythrose 4-phosphate and phosphoenolpyruvate: step 4/7.</text>
</comment>
<evidence type="ECO:0000256" key="2">
    <source>
        <dbReference type="ARBA" id="ARBA00012962"/>
    </source>
</evidence>
<keyword evidence="3 8" id="KW-0028">Amino-acid biosynthesis</keyword>
<dbReference type="STRING" id="82374.NZ47_08535"/>
<dbReference type="Pfam" id="PF01488">
    <property type="entry name" value="Shikimate_DH"/>
    <property type="match status" value="1"/>
</dbReference>
<dbReference type="FunFam" id="3.40.50.10860:FF:000004">
    <property type="entry name" value="Quinate/shikimate dehydrogenase"/>
    <property type="match status" value="1"/>
</dbReference>
<evidence type="ECO:0000259" key="11">
    <source>
        <dbReference type="Pfam" id="PF18317"/>
    </source>
</evidence>
<dbReference type="SUPFAM" id="SSF53223">
    <property type="entry name" value="Aminoacid dehydrogenase-like, N-terminal domain"/>
    <property type="match status" value="1"/>
</dbReference>
<dbReference type="SUPFAM" id="SSF51735">
    <property type="entry name" value="NAD(P)-binding Rossmann-fold domains"/>
    <property type="match status" value="1"/>
</dbReference>
<dbReference type="Pfam" id="PF18317">
    <property type="entry name" value="SDH_C"/>
    <property type="match status" value="1"/>
</dbReference>
<dbReference type="Pfam" id="PF08501">
    <property type="entry name" value="Shikimate_dh_N"/>
    <property type="match status" value="1"/>
</dbReference>
<comment type="caution">
    <text evidence="8">Lacks conserved residue(s) required for the propagation of feature annotation.</text>
</comment>
<evidence type="ECO:0000313" key="12">
    <source>
        <dbReference type="EMBL" id="KHM51808.1"/>
    </source>
</evidence>
<feature type="domain" description="Quinate/shikimate 5-dehydrogenase/glutamyl-tRNA reductase" evidence="9">
    <location>
        <begin position="121"/>
        <end position="197"/>
    </location>
</feature>
<feature type="domain" description="SDH C-terminal" evidence="11">
    <location>
        <begin position="250"/>
        <end position="278"/>
    </location>
</feature>
<organism evidence="12 13">
    <name type="scientific">Anaerovibrio lipolyticus</name>
    <dbReference type="NCBI Taxonomy" id="82374"/>
    <lineage>
        <taxon>Bacteria</taxon>
        <taxon>Bacillati</taxon>
        <taxon>Bacillota</taxon>
        <taxon>Negativicutes</taxon>
        <taxon>Selenomonadales</taxon>
        <taxon>Selenomonadaceae</taxon>
        <taxon>Anaerovibrio</taxon>
    </lineage>
</organism>
<feature type="active site" description="Proton acceptor" evidence="8">
    <location>
        <position position="70"/>
    </location>
</feature>
<keyword evidence="6 8" id="KW-0057">Aromatic amino acid biosynthesis</keyword>
<dbReference type="InterPro" id="IPR006151">
    <property type="entry name" value="Shikm_DH/Glu-tRNA_Rdtase"/>
</dbReference>
<dbReference type="GO" id="GO:0008652">
    <property type="term" value="P:amino acid biosynthetic process"/>
    <property type="evidence" value="ECO:0007669"/>
    <property type="project" value="UniProtKB-KW"/>
</dbReference>
<dbReference type="GO" id="GO:0009423">
    <property type="term" value="P:chorismate biosynthetic process"/>
    <property type="evidence" value="ECO:0007669"/>
    <property type="project" value="UniProtKB-UniRule"/>
</dbReference>
<dbReference type="Gene3D" id="3.40.50.720">
    <property type="entry name" value="NAD(P)-binding Rossmann-like Domain"/>
    <property type="match status" value="1"/>
</dbReference>
<feature type="binding site" evidence="8">
    <location>
        <position position="91"/>
    </location>
    <ligand>
        <name>shikimate</name>
        <dbReference type="ChEBI" id="CHEBI:36208"/>
    </ligand>
</feature>
<feature type="binding site" evidence="8">
    <location>
        <position position="106"/>
    </location>
    <ligand>
        <name>shikimate</name>
        <dbReference type="ChEBI" id="CHEBI:36208"/>
    </ligand>
</feature>
<dbReference type="GO" id="GO:0050661">
    <property type="term" value="F:NADP binding"/>
    <property type="evidence" value="ECO:0007669"/>
    <property type="project" value="InterPro"/>
</dbReference>
<dbReference type="InterPro" id="IPR041121">
    <property type="entry name" value="SDH_C"/>
</dbReference>
<dbReference type="HAMAP" id="MF_00222">
    <property type="entry name" value="Shikimate_DH_AroE"/>
    <property type="match status" value="1"/>
</dbReference>
<dbReference type="EMBL" id="JSCE01000172">
    <property type="protein sequence ID" value="KHM51808.1"/>
    <property type="molecule type" value="Genomic_DNA"/>
</dbReference>
<evidence type="ECO:0000259" key="10">
    <source>
        <dbReference type="Pfam" id="PF08501"/>
    </source>
</evidence>
<evidence type="ECO:0000256" key="1">
    <source>
        <dbReference type="ARBA" id="ARBA00004871"/>
    </source>
</evidence>
<feature type="binding site" evidence="8">
    <location>
        <begin position="130"/>
        <end position="134"/>
    </location>
    <ligand>
        <name>NADP(+)</name>
        <dbReference type="ChEBI" id="CHEBI:58349"/>
    </ligand>
</feature>
<feature type="domain" description="Shikimate dehydrogenase substrate binding N-terminal" evidence="10">
    <location>
        <begin position="11"/>
        <end position="93"/>
    </location>
</feature>
<feature type="binding site" evidence="8">
    <location>
        <position position="255"/>
    </location>
    <ligand>
        <name>shikimate</name>
        <dbReference type="ChEBI" id="CHEBI:36208"/>
    </ligand>
</feature>
<dbReference type="InterPro" id="IPR046346">
    <property type="entry name" value="Aminoacid_DH-like_N_sf"/>
</dbReference>
<evidence type="ECO:0000256" key="5">
    <source>
        <dbReference type="ARBA" id="ARBA00023002"/>
    </source>
</evidence>
<keyword evidence="4 8" id="KW-0521">NADP</keyword>
<evidence type="ECO:0000256" key="3">
    <source>
        <dbReference type="ARBA" id="ARBA00022605"/>
    </source>
</evidence>
<feature type="binding site" evidence="8">
    <location>
        <position position="225"/>
    </location>
    <ligand>
        <name>NADP(+)</name>
        <dbReference type="ChEBI" id="CHEBI:58349"/>
    </ligand>
</feature>
<comment type="similarity">
    <text evidence="8">Belongs to the shikimate dehydrogenase family.</text>
</comment>
<keyword evidence="13" id="KW-1185">Reference proteome</keyword>
<sequence>MITGKTKTLAVIGNPVSHSLSPVFQNAAIEAAGLDYIYTAFPVADGKLEAAINGMRAMEISGLNVTIPHKERVMKYLDSIDRDAEILGAVNTIVNKDGVLTGYNTDVKGFVGGMKEKGFEPKGKKTVLLGAGGAARAIIWGLIQEGVASLTIGVRNVPKVRPLVEYFSKYMEITLLDWSTAEFETALEKAELLINATPLGMCPYVEAMPPVNWDKVPKGILAYDIIYTPAETLFLKTAREHGCETLNGEAMLVGQGAESMRLWAGIEPDTEVMKKALRQALEERK</sequence>
<dbReference type="InterPro" id="IPR013708">
    <property type="entry name" value="Shikimate_DH-bd_N"/>
</dbReference>
<dbReference type="NCBIfam" id="NF001314">
    <property type="entry name" value="PRK00258.2-2"/>
    <property type="match status" value="1"/>
</dbReference>
<feature type="binding site" evidence="8">
    <location>
        <position position="66"/>
    </location>
    <ligand>
        <name>shikimate</name>
        <dbReference type="ChEBI" id="CHEBI:36208"/>
    </ligand>
</feature>
<evidence type="ECO:0000259" key="9">
    <source>
        <dbReference type="Pfam" id="PF01488"/>
    </source>
</evidence>
<dbReference type="RefSeq" id="WP_039209250.1">
    <property type="nucleotide sequence ID" value="NZ_JSCE01000172.1"/>
</dbReference>
<comment type="caution">
    <text evidence="12">The sequence shown here is derived from an EMBL/GenBank/DDBJ whole genome shotgun (WGS) entry which is preliminary data.</text>
</comment>
<proteinExistence type="inferred from homology"/>
<evidence type="ECO:0000256" key="6">
    <source>
        <dbReference type="ARBA" id="ARBA00023141"/>
    </source>
</evidence>
<dbReference type="EC" id="1.1.1.25" evidence="2 8"/>
<dbReference type="NCBIfam" id="NF001319">
    <property type="entry name" value="PRK00258.3-3"/>
    <property type="match status" value="1"/>
</dbReference>
<reference evidence="12 13" key="1">
    <citation type="journal article" date="2013" name="PLoS ONE">
        <title>Identification and characterization of three novel lipases belonging to families II and V from Anaerovibrio lipolyticus 5ST.</title>
        <authorList>
            <person name="Prive F."/>
            <person name="Kaderbhai N.N."/>
            <person name="Girdwood S."/>
            <person name="Worgan H.J."/>
            <person name="Pinloche E."/>
            <person name="Scollan N.D."/>
            <person name="Huws S.A."/>
            <person name="Newbold C.J."/>
        </authorList>
    </citation>
    <scope>NUCLEOTIDE SEQUENCE [LARGE SCALE GENOMIC DNA]</scope>
    <source>
        <strain evidence="12 13">5S</strain>
    </source>
</reference>
<dbReference type="InterPro" id="IPR011342">
    <property type="entry name" value="Shikimate_DH"/>
</dbReference>
<feature type="binding site" evidence="8">
    <location>
        <position position="227"/>
    </location>
    <ligand>
        <name>shikimate</name>
        <dbReference type="ChEBI" id="CHEBI:36208"/>
    </ligand>
</feature>
<feature type="binding site" evidence="8">
    <location>
        <position position="248"/>
    </location>
    <ligand>
        <name>NADP(+)</name>
        <dbReference type="ChEBI" id="CHEBI:58349"/>
    </ligand>
</feature>